<evidence type="ECO:0000313" key="4">
    <source>
        <dbReference type="EMBL" id="QDT52207.1"/>
    </source>
</evidence>
<feature type="domain" description="DUF4178" evidence="3">
    <location>
        <begin position="296"/>
        <end position="434"/>
    </location>
</feature>
<dbReference type="KEGG" id="ccos:Pan44_02160"/>
<proteinExistence type="predicted"/>
<keyword evidence="2" id="KW-1133">Transmembrane helix</keyword>
<name>A0A517S7V1_9PLAN</name>
<reference evidence="4 5" key="1">
    <citation type="submission" date="2019-02" db="EMBL/GenBank/DDBJ databases">
        <title>Deep-cultivation of Planctomycetes and their phenomic and genomic characterization uncovers novel biology.</title>
        <authorList>
            <person name="Wiegand S."/>
            <person name="Jogler M."/>
            <person name="Boedeker C."/>
            <person name="Pinto D."/>
            <person name="Vollmers J."/>
            <person name="Rivas-Marin E."/>
            <person name="Kohn T."/>
            <person name="Peeters S.H."/>
            <person name="Heuer A."/>
            <person name="Rast P."/>
            <person name="Oberbeckmann S."/>
            <person name="Bunk B."/>
            <person name="Jeske O."/>
            <person name="Meyerdierks A."/>
            <person name="Storesund J.E."/>
            <person name="Kallscheuer N."/>
            <person name="Luecker S."/>
            <person name="Lage O.M."/>
            <person name="Pohl T."/>
            <person name="Merkel B.J."/>
            <person name="Hornburger P."/>
            <person name="Mueller R.-W."/>
            <person name="Bruemmer F."/>
            <person name="Labrenz M."/>
            <person name="Spormann A.M."/>
            <person name="Op den Camp H."/>
            <person name="Overmann J."/>
            <person name="Amann R."/>
            <person name="Jetten M.S.M."/>
            <person name="Mascher T."/>
            <person name="Medema M.H."/>
            <person name="Devos D.P."/>
            <person name="Kaster A.-K."/>
            <person name="Ovreas L."/>
            <person name="Rohde M."/>
            <person name="Galperin M.Y."/>
            <person name="Jogler C."/>
        </authorList>
    </citation>
    <scope>NUCLEOTIDE SEQUENCE [LARGE SCALE GENOMIC DNA]</scope>
    <source>
        <strain evidence="4 5">Pan44</strain>
    </source>
</reference>
<evidence type="ECO:0000256" key="1">
    <source>
        <dbReference type="SAM" id="MobiDB-lite"/>
    </source>
</evidence>
<accession>A0A517S7V1</accession>
<organism evidence="4 5">
    <name type="scientific">Caulifigura coniformis</name>
    <dbReference type="NCBI Taxonomy" id="2527983"/>
    <lineage>
        <taxon>Bacteria</taxon>
        <taxon>Pseudomonadati</taxon>
        <taxon>Planctomycetota</taxon>
        <taxon>Planctomycetia</taxon>
        <taxon>Planctomycetales</taxon>
        <taxon>Planctomycetaceae</taxon>
        <taxon>Caulifigura</taxon>
    </lineage>
</organism>
<dbReference type="OrthoDB" id="228033at2"/>
<gene>
    <name evidence="4" type="ORF">Pan44_02160</name>
</gene>
<evidence type="ECO:0000259" key="3">
    <source>
        <dbReference type="Pfam" id="PF13785"/>
    </source>
</evidence>
<dbReference type="EMBL" id="CP036271">
    <property type="protein sequence ID" value="QDT52207.1"/>
    <property type="molecule type" value="Genomic_DNA"/>
</dbReference>
<feature type="region of interest" description="Disordered" evidence="1">
    <location>
        <begin position="187"/>
        <end position="208"/>
    </location>
</feature>
<keyword evidence="2" id="KW-0812">Transmembrane</keyword>
<feature type="domain" description="DUF4178" evidence="3">
    <location>
        <begin position="59"/>
        <end position="187"/>
    </location>
</feature>
<evidence type="ECO:0000256" key="2">
    <source>
        <dbReference type="SAM" id="Phobius"/>
    </source>
</evidence>
<dbReference type="RefSeq" id="WP_145026427.1">
    <property type="nucleotide sequence ID" value="NZ_CP036271.1"/>
</dbReference>
<protein>
    <recommendedName>
        <fullName evidence="3">DUF4178 domain-containing protein</fullName>
    </recommendedName>
</protein>
<evidence type="ECO:0000313" key="5">
    <source>
        <dbReference type="Proteomes" id="UP000315700"/>
    </source>
</evidence>
<dbReference type="InParanoid" id="A0A517S7V1"/>
<keyword evidence="2" id="KW-0472">Membrane</keyword>
<dbReference type="InterPro" id="IPR025235">
    <property type="entry name" value="DUF4178"/>
</dbReference>
<feature type="transmembrane region" description="Helical" evidence="2">
    <location>
        <begin position="495"/>
        <end position="516"/>
    </location>
</feature>
<dbReference type="AlphaFoldDB" id="A0A517S7V1"/>
<sequence length="535" mass="58810">MKAFAANCPGCGGPVEFGVGGSLVTICDFCHTAVARTNKSVEDHGKVADLIQTRSPLAIGITGKFRGKPFEIVGRVQYRHPAGGVWDEWYLSLPGERIGWLAEAQGRFYLLFARPAKVLGRIPAFESLSLGDTFDLGQELGTITVSEKGIATAGSAEGEIPWDFRPGAEHRFADLGGPNKTFATIEFDSTAPPGRDDDSGDAAPKRGPVNVYIGREVSLAELGITVKADESKGVGRTGTAQLNCPQCAGPLQLFAPDVSERVTCPNCKALIDCSQGKLQYLTTIKSKKAPKPRLPMGARGKIDNVEWTLIGFLQRYVIYEGRRYYWTEYLLYEPAQGFRWLVNSEEHWNFVSPVPPGEVTGGGTTARWGSRTFRLYQKGTAYVGYVLGEFYWRISVGETAETRDYIDPPLMLSFEGSGTALSSEMNISVGRYMPHEEVEAAFGVTDLPRGWGVSPNQPAPPVGSMILSWAAFVGLMMTFYVVAQTKIFTPEPDGWLFWYGFLAVSAVPAMSVLYAWSFEHRRWENSDYSPYATRD</sequence>
<keyword evidence="5" id="KW-1185">Reference proteome</keyword>
<feature type="transmembrane region" description="Helical" evidence="2">
    <location>
        <begin position="462"/>
        <end position="483"/>
    </location>
</feature>
<dbReference type="Proteomes" id="UP000315700">
    <property type="component" value="Chromosome"/>
</dbReference>
<dbReference type="Pfam" id="PF13785">
    <property type="entry name" value="DUF4178"/>
    <property type="match status" value="2"/>
</dbReference>